<proteinExistence type="predicted"/>
<feature type="transmembrane region" description="Helical" evidence="1">
    <location>
        <begin position="58"/>
        <end position="79"/>
    </location>
</feature>
<protein>
    <submittedName>
        <fullName evidence="2">Uncharacterized protein</fullName>
    </submittedName>
</protein>
<evidence type="ECO:0000256" key="1">
    <source>
        <dbReference type="SAM" id="Phobius"/>
    </source>
</evidence>
<sequence>MAEGPEQPPPLIERVLDGVTDVQFATAQATEQLAEAGQRLVHALHVVRRQPVANSLAAMIRANPFVATGAAFLLGVWAARRR</sequence>
<reference evidence="2" key="1">
    <citation type="journal article" date="2014" name="Front. Microbiol.">
        <title>High frequency of phylogenetically diverse reductive dehalogenase-homologous genes in deep subseafloor sedimentary metagenomes.</title>
        <authorList>
            <person name="Kawai M."/>
            <person name="Futagami T."/>
            <person name="Toyoda A."/>
            <person name="Takaki Y."/>
            <person name="Nishi S."/>
            <person name="Hori S."/>
            <person name="Arai W."/>
            <person name="Tsubouchi T."/>
            <person name="Morono Y."/>
            <person name="Uchiyama I."/>
            <person name="Ito T."/>
            <person name="Fujiyama A."/>
            <person name="Inagaki F."/>
            <person name="Takami H."/>
        </authorList>
    </citation>
    <scope>NUCLEOTIDE SEQUENCE</scope>
    <source>
        <strain evidence="2">Expedition CK06-06</strain>
    </source>
</reference>
<name>X1GUD5_9ZZZZ</name>
<keyword evidence="1" id="KW-0472">Membrane</keyword>
<dbReference type="AlphaFoldDB" id="X1GUD5"/>
<keyword evidence="1" id="KW-0812">Transmembrane</keyword>
<organism evidence="2">
    <name type="scientific">marine sediment metagenome</name>
    <dbReference type="NCBI Taxonomy" id="412755"/>
    <lineage>
        <taxon>unclassified sequences</taxon>
        <taxon>metagenomes</taxon>
        <taxon>ecological metagenomes</taxon>
    </lineage>
</organism>
<gene>
    <name evidence="2" type="ORF">S03H2_12009</name>
</gene>
<comment type="caution">
    <text evidence="2">The sequence shown here is derived from an EMBL/GenBank/DDBJ whole genome shotgun (WGS) entry which is preliminary data.</text>
</comment>
<keyword evidence="1" id="KW-1133">Transmembrane helix</keyword>
<dbReference type="EMBL" id="BARU01006114">
    <property type="protein sequence ID" value="GAH45229.1"/>
    <property type="molecule type" value="Genomic_DNA"/>
</dbReference>
<accession>X1GUD5</accession>
<evidence type="ECO:0000313" key="2">
    <source>
        <dbReference type="EMBL" id="GAH45229.1"/>
    </source>
</evidence>